<accession>A0A4R1RVX0</accession>
<dbReference type="NCBIfam" id="TIGR00413">
    <property type="entry name" value="rlpA"/>
    <property type="match status" value="1"/>
</dbReference>
<keyword evidence="2 3" id="KW-0961">Cell wall biogenesis/degradation</keyword>
<dbReference type="Proteomes" id="UP000295008">
    <property type="component" value="Unassembled WGS sequence"/>
</dbReference>
<dbReference type="InterPro" id="IPR034718">
    <property type="entry name" value="RlpA"/>
</dbReference>
<dbReference type="EC" id="4.2.2.-" evidence="3"/>
<dbReference type="Gene3D" id="2.40.40.10">
    <property type="entry name" value="RlpA-like domain"/>
    <property type="match status" value="1"/>
</dbReference>
<keyword evidence="6" id="KW-0449">Lipoprotein</keyword>
<keyword evidence="3" id="KW-0732">Signal</keyword>
<dbReference type="GO" id="GO:0008932">
    <property type="term" value="F:lytic endotransglycosylase activity"/>
    <property type="evidence" value="ECO:0007669"/>
    <property type="project" value="UniProtKB-UniRule"/>
</dbReference>
<dbReference type="EMBL" id="SLUN01000009">
    <property type="protein sequence ID" value="TCL70716.1"/>
    <property type="molecule type" value="Genomic_DNA"/>
</dbReference>
<evidence type="ECO:0000256" key="3">
    <source>
        <dbReference type="HAMAP-Rule" id="MF_02071"/>
    </source>
</evidence>
<dbReference type="CDD" id="cd22268">
    <property type="entry name" value="DPBB_RlpA-like"/>
    <property type="match status" value="1"/>
</dbReference>
<dbReference type="Pfam" id="PF03330">
    <property type="entry name" value="DPBB_1"/>
    <property type="match status" value="1"/>
</dbReference>
<name>A0A4R1RVX0_HYDET</name>
<dbReference type="PANTHER" id="PTHR34183">
    <property type="entry name" value="ENDOLYTIC PEPTIDOGLYCAN TRANSGLYCOSYLASE RLPA"/>
    <property type="match status" value="1"/>
</dbReference>
<dbReference type="OrthoDB" id="9779128at2"/>
<comment type="similarity">
    <text evidence="3 4">Belongs to the RlpA family.</text>
</comment>
<evidence type="ECO:0000256" key="2">
    <source>
        <dbReference type="ARBA" id="ARBA00023316"/>
    </source>
</evidence>
<feature type="chain" id="PRO_5021057509" description="Probable endolytic peptidoglycan transglycosylase RlpA" evidence="3">
    <location>
        <begin position="23"/>
        <end position="240"/>
    </location>
</feature>
<reference evidence="6 7" key="1">
    <citation type="submission" date="2019-03" db="EMBL/GenBank/DDBJ databases">
        <title>Genomic Encyclopedia of Type Strains, Phase IV (KMG-IV): sequencing the most valuable type-strain genomes for metagenomic binning, comparative biology and taxonomic classification.</title>
        <authorList>
            <person name="Goeker M."/>
        </authorList>
    </citation>
    <scope>NUCLEOTIDE SEQUENCE [LARGE SCALE GENOMIC DNA]</scope>
    <source>
        <strain evidence="6 7">LX-B</strain>
    </source>
</reference>
<dbReference type="PANTHER" id="PTHR34183:SF1">
    <property type="entry name" value="ENDOLYTIC PEPTIDOGLYCAN TRANSGLYCOSYLASE RLPA"/>
    <property type="match status" value="1"/>
</dbReference>
<gene>
    <name evidence="3" type="primary">rlpA</name>
    <name evidence="6" type="ORF">EDC14_100933</name>
</gene>
<evidence type="ECO:0000313" key="6">
    <source>
        <dbReference type="EMBL" id="TCL70716.1"/>
    </source>
</evidence>
<comment type="caution">
    <text evidence="6">The sequence shown here is derived from an EMBL/GenBank/DDBJ whole genome shotgun (WGS) entry which is preliminary data.</text>
</comment>
<comment type="function">
    <text evidence="3">Lytic transglycosylase with a strong preference for naked glycan strands that lack stem peptides.</text>
</comment>
<evidence type="ECO:0000256" key="4">
    <source>
        <dbReference type="RuleBase" id="RU003495"/>
    </source>
</evidence>
<dbReference type="GO" id="GO:0071555">
    <property type="term" value="P:cell wall organization"/>
    <property type="evidence" value="ECO:0007669"/>
    <property type="project" value="UniProtKB-KW"/>
</dbReference>
<evidence type="ECO:0000259" key="5">
    <source>
        <dbReference type="Pfam" id="PF03330"/>
    </source>
</evidence>
<feature type="signal peptide" evidence="3">
    <location>
        <begin position="1"/>
        <end position="22"/>
    </location>
</feature>
<protein>
    <recommendedName>
        <fullName evidence="3">Probable endolytic peptidoglycan transglycosylase RlpA</fullName>
        <ecNumber evidence="3">4.2.2.-</ecNumber>
    </recommendedName>
</protein>
<dbReference type="SUPFAM" id="SSF50685">
    <property type="entry name" value="Barwin-like endoglucanases"/>
    <property type="match status" value="1"/>
</dbReference>
<dbReference type="InterPro" id="IPR036908">
    <property type="entry name" value="RlpA-like_sf"/>
</dbReference>
<dbReference type="InterPro" id="IPR009009">
    <property type="entry name" value="RlpA-like_DPBB"/>
</dbReference>
<feature type="domain" description="RlpA-like protein double-psi beta-barrel" evidence="5">
    <location>
        <begin position="142"/>
        <end position="228"/>
    </location>
</feature>
<keyword evidence="1 3" id="KW-0456">Lyase</keyword>
<evidence type="ECO:0000313" key="7">
    <source>
        <dbReference type="Proteomes" id="UP000295008"/>
    </source>
</evidence>
<evidence type="ECO:0000256" key="1">
    <source>
        <dbReference type="ARBA" id="ARBA00023239"/>
    </source>
</evidence>
<dbReference type="GO" id="GO:0000270">
    <property type="term" value="P:peptidoglycan metabolic process"/>
    <property type="evidence" value="ECO:0007669"/>
    <property type="project" value="UniProtKB-UniRule"/>
</dbReference>
<proteinExistence type="inferred from homology"/>
<organism evidence="6 7">
    <name type="scientific">Hydrogenispora ethanolica</name>
    <dbReference type="NCBI Taxonomy" id="1082276"/>
    <lineage>
        <taxon>Bacteria</taxon>
        <taxon>Bacillati</taxon>
        <taxon>Bacillota</taxon>
        <taxon>Hydrogenispora</taxon>
    </lineage>
</organism>
<dbReference type="InterPro" id="IPR012997">
    <property type="entry name" value="RplA"/>
</dbReference>
<sequence precursor="true">MKWVKMLFILGALLCRPVPALAAEPVVFYVSGGTGYVVIQNEPVIELDHAYQGMSVAQRVRLIAIRLRNIYEQGDFDPAALELYRSRKAIGISYRGQLLALADPYTAYRKRVSQERLARLWMTRLTAVADRMLRPYVTVESAVGLASWYGRKFRGRRTACGEYFDENRYTAAHRSLPFGTRIRVTNLMNNRSVVVVINDRGPWIKSRLLDLSWSAAASIGIRGVVRVKMEVLALQTATQS</sequence>
<dbReference type="AlphaFoldDB" id="A0A4R1RVX0"/>
<keyword evidence="7" id="KW-1185">Reference proteome</keyword>
<dbReference type="HAMAP" id="MF_02071">
    <property type="entry name" value="RlpA"/>
    <property type="match status" value="1"/>
</dbReference>